<name>A0A015K354_RHIIW</name>
<dbReference type="Gene3D" id="3.30.710.10">
    <property type="entry name" value="Potassium Channel Kv1.1, Chain A"/>
    <property type="match status" value="1"/>
</dbReference>
<evidence type="ECO:0000259" key="1">
    <source>
        <dbReference type="Pfam" id="PF00651"/>
    </source>
</evidence>
<evidence type="ECO:0000313" key="3">
    <source>
        <dbReference type="Proteomes" id="UP000022910"/>
    </source>
</evidence>
<accession>A0A015K354</accession>
<protein>
    <recommendedName>
        <fullName evidence="1">BTB domain-containing protein</fullName>
    </recommendedName>
</protein>
<sequence length="294" mass="33603">MKESYENKISFPKINSVGMEIVLEYTYTGSIKEESLSKDNIIEAFYAAEYLQLLGLQDFIMKVFKNILEKNQTENYSPELLSKFASKMPLTENNILLNLSVEAVATIPLNTVEFGRLSIAGLQYLLVCTYEKERPFATPEYEVFRYSAILAAKQVSNDAYKTLIERSILEKIEQIENSVQLENKNKFITGQQKVAKELEPLVEFIDFKRIHGQALVDIIEPLEIVPAKIIVNVYRHNTISNNSNRTYFRGIPITNCTNYVWDESACGSKLIIEDNGKTVHAQMVLVHTKVLELK</sequence>
<dbReference type="Proteomes" id="UP000022910">
    <property type="component" value="Unassembled WGS sequence"/>
</dbReference>
<comment type="caution">
    <text evidence="2">The sequence shown here is derived from an EMBL/GenBank/DDBJ whole genome shotgun (WGS) entry which is preliminary data.</text>
</comment>
<dbReference type="CDD" id="cd18186">
    <property type="entry name" value="BTB_POZ_ZBTB_KLHL-like"/>
    <property type="match status" value="1"/>
</dbReference>
<gene>
    <name evidence="2" type="ORF">RirG_240040</name>
</gene>
<proteinExistence type="predicted"/>
<feature type="domain" description="BTB" evidence="1">
    <location>
        <begin position="3"/>
        <end position="64"/>
    </location>
</feature>
<reference evidence="2 3" key="1">
    <citation type="submission" date="2014-02" db="EMBL/GenBank/DDBJ databases">
        <title>Single nucleus genome sequencing reveals high similarity among nuclei of an endomycorrhizal fungus.</title>
        <authorList>
            <person name="Lin K."/>
            <person name="Geurts R."/>
            <person name="Zhang Z."/>
            <person name="Limpens E."/>
            <person name="Saunders D.G."/>
            <person name="Mu D."/>
            <person name="Pang E."/>
            <person name="Cao H."/>
            <person name="Cha H."/>
            <person name="Lin T."/>
            <person name="Zhou Q."/>
            <person name="Shang Y."/>
            <person name="Li Y."/>
            <person name="Ivanov S."/>
            <person name="Sharma T."/>
            <person name="Velzen R.V."/>
            <person name="Ruijter N.D."/>
            <person name="Aanen D.K."/>
            <person name="Win J."/>
            <person name="Kamoun S."/>
            <person name="Bisseling T."/>
            <person name="Huang S."/>
        </authorList>
    </citation>
    <scope>NUCLEOTIDE SEQUENCE [LARGE SCALE GENOMIC DNA]</scope>
    <source>
        <strain evidence="3">DAOM197198w</strain>
    </source>
</reference>
<dbReference type="InterPro" id="IPR011333">
    <property type="entry name" value="SKP1/BTB/POZ_sf"/>
</dbReference>
<dbReference type="EMBL" id="JEMT01028741">
    <property type="protein sequence ID" value="EXX53851.1"/>
    <property type="molecule type" value="Genomic_DNA"/>
</dbReference>
<dbReference type="InterPro" id="IPR000210">
    <property type="entry name" value="BTB/POZ_dom"/>
</dbReference>
<dbReference type="SUPFAM" id="SSF54695">
    <property type="entry name" value="POZ domain"/>
    <property type="match status" value="1"/>
</dbReference>
<dbReference type="HOGENOM" id="CLU_027011_0_0_1"/>
<dbReference type="AlphaFoldDB" id="A0A015K354"/>
<keyword evidence="3" id="KW-1185">Reference proteome</keyword>
<organism evidence="2 3">
    <name type="scientific">Rhizophagus irregularis (strain DAOM 197198w)</name>
    <name type="common">Glomus intraradices</name>
    <dbReference type="NCBI Taxonomy" id="1432141"/>
    <lineage>
        <taxon>Eukaryota</taxon>
        <taxon>Fungi</taxon>
        <taxon>Fungi incertae sedis</taxon>
        <taxon>Mucoromycota</taxon>
        <taxon>Glomeromycotina</taxon>
        <taxon>Glomeromycetes</taxon>
        <taxon>Glomerales</taxon>
        <taxon>Glomeraceae</taxon>
        <taxon>Rhizophagus</taxon>
    </lineage>
</organism>
<dbReference type="Pfam" id="PF00651">
    <property type="entry name" value="BTB"/>
    <property type="match status" value="1"/>
</dbReference>
<evidence type="ECO:0000313" key="2">
    <source>
        <dbReference type="EMBL" id="EXX53851.1"/>
    </source>
</evidence>